<evidence type="ECO:0000256" key="1">
    <source>
        <dbReference type="SAM" id="MobiDB-lite"/>
    </source>
</evidence>
<keyword evidence="2" id="KW-0812">Transmembrane</keyword>
<feature type="transmembrane region" description="Helical" evidence="2">
    <location>
        <begin position="21"/>
        <end position="38"/>
    </location>
</feature>
<accession>A0A9N8HJP9</accession>
<dbReference type="EMBL" id="CAICTM010000875">
    <property type="protein sequence ID" value="CAB9517733.1"/>
    <property type="molecule type" value="Genomic_DNA"/>
</dbReference>
<dbReference type="AlphaFoldDB" id="A0A9N8HJP9"/>
<name>A0A9N8HJP9_9STRA</name>
<dbReference type="Proteomes" id="UP001153069">
    <property type="component" value="Unassembled WGS sequence"/>
</dbReference>
<keyword evidence="4" id="KW-1185">Reference proteome</keyword>
<feature type="compositionally biased region" description="Polar residues" evidence="1">
    <location>
        <begin position="65"/>
        <end position="75"/>
    </location>
</feature>
<evidence type="ECO:0000313" key="4">
    <source>
        <dbReference type="Proteomes" id="UP001153069"/>
    </source>
</evidence>
<keyword evidence="2" id="KW-1133">Transmembrane helix</keyword>
<evidence type="ECO:0000313" key="3">
    <source>
        <dbReference type="EMBL" id="CAB9517733.1"/>
    </source>
</evidence>
<gene>
    <name evidence="3" type="ORF">SEMRO_876_G214570.1</name>
</gene>
<proteinExistence type="predicted"/>
<comment type="caution">
    <text evidence="3">The sequence shown here is derived from an EMBL/GenBank/DDBJ whole genome shotgun (WGS) entry which is preliminary data.</text>
</comment>
<organism evidence="3 4">
    <name type="scientific">Seminavis robusta</name>
    <dbReference type="NCBI Taxonomy" id="568900"/>
    <lineage>
        <taxon>Eukaryota</taxon>
        <taxon>Sar</taxon>
        <taxon>Stramenopiles</taxon>
        <taxon>Ochrophyta</taxon>
        <taxon>Bacillariophyta</taxon>
        <taxon>Bacillariophyceae</taxon>
        <taxon>Bacillariophycidae</taxon>
        <taxon>Naviculales</taxon>
        <taxon>Naviculaceae</taxon>
        <taxon>Seminavis</taxon>
    </lineage>
</organism>
<evidence type="ECO:0008006" key="5">
    <source>
        <dbReference type="Google" id="ProtNLM"/>
    </source>
</evidence>
<feature type="compositionally biased region" description="Basic and acidic residues" evidence="1">
    <location>
        <begin position="77"/>
        <end position="94"/>
    </location>
</feature>
<sequence>MSFLISIEAKKQEAAKHWRRSTRAAAFVFLIIVSFVWSRQTNIVKRIQIYKDAFALAPDVLAQNQQRSVQQTTNEDGAEHDHHNSTDPSEENRHVRPNHAYPFTFAACLIARDDNLLLSEWIAFHYTVLPLRHLIIAVDPLSVTSPEPILEAFREELPDLTIDLWTGNSYWYDGRWSREKLEHFDPHNHTGEHAYIMHLQRQNAFYTTCVRQLKQGNASWTLLVDTDEFFTYNSLLPSERSGSSPMRMSLPSSIGRQNETIAHWLARDKIIHKNTTVCYVYPRLFFSAQDQLSTQEIADINDAVPSSSFPVDTFHTLRYHSHWAAGMTTNGKSLVNVHNYNGRNKVTNPHRPFDGVCDNHWVQPIQSERIPFRVHHYSGSLDTFLSRPSRTAQQWANKNDFHIAGKDYSLTGWFHNFVQLVGEKIAYKLTVKTRQDAYLRWKDIKYRVEKKNEMIPLAFEYDQPGGAKNGQH</sequence>
<dbReference type="OrthoDB" id="48887at2759"/>
<feature type="region of interest" description="Disordered" evidence="1">
    <location>
        <begin position="65"/>
        <end position="94"/>
    </location>
</feature>
<reference evidence="3" key="1">
    <citation type="submission" date="2020-06" db="EMBL/GenBank/DDBJ databases">
        <authorList>
            <consortium name="Plant Systems Biology data submission"/>
        </authorList>
    </citation>
    <scope>NUCLEOTIDE SEQUENCE</scope>
    <source>
        <strain evidence="3">D6</strain>
    </source>
</reference>
<protein>
    <recommendedName>
        <fullName evidence="5">Glycosyltransferase family 92 protein</fullName>
    </recommendedName>
</protein>
<evidence type="ECO:0000256" key="2">
    <source>
        <dbReference type="SAM" id="Phobius"/>
    </source>
</evidence>
<keyword evidence="2" id="KW-0472">Membrane</keyword>